<feature type="compositionally biased region" description="Basic and acidic residues" evidence="7">
    <location>
        <begin position="77"/>
        <end position="87"/>
    </location>
</feature>
<evidence type="ECO:0000256" key="3">
    <source>
        <dbReference type="ARBA" id="ARBA00022448"/>
    </source>
</evidence>
<feature type="compositionally biased region" description="Low complexity" evidence="7">
    <location>
        <begin position="230"/>
        <end position="244"/>
    </location>
</feature>
<evidence type="ECO:0000256" key="1">
    <source>
        <dbReference type="ARBA" id="ARBA00004236"/>
    </source>
</evidence>
<sequence length="406" mass="44458">MEKWSSEMKAERYPRNTSFSSALLDAIYRSTDDDVGASLCVCRKTMNATTIATVMHDRTNRNEYNTKQTPRLFKWTTDGKKAAEKHPSRPNVSELGVFDATGWYRLNSKSNASRANSSTASSSSESSGFSSSEADSVLSHTEKKLAAKESQYEQKSRPPPVIIPPKKHHPIAAPDFFANKKTEEPEKSRGARVSKLYNELKKAKQPISPGSRIAGFLNSLFATAKKAKRSSATATTTTTTLNSPSKPPSSLPVDTFKRPASRSSSTAPTTTMTPSSRSCLSKTPSTRGDGMKRSVRFFPTSVTVRENSRPCGHKCLYEELLSSPLPLPRKDVKVKDLIAEYQMKSSTAAGFLFDLSPSSKPAEDEDFDASSCSSSDLFELENLTELPVYETTSLETNCAIAKGLIL</sequence>
<dbReference type="GO" id="GO:0009734">
    <property type="term" value="P:auxin-activated signaling pathway"/>
    <property type="evidence" value="ECO:0007669"/>
    <property type="project" value="UniProtKB-KW"/>
</dbReference>
<dbReference type="EMBL" id="LR721786">
    <property type="protein sequence ID" value="VVW68495.1"/>
    <property type="molecule type" value="Genomic_DNA"/>
</dbReference>
<dbReference type="PANTHER" id="PTHR33541">
    <property type="entry name" value="PROTEIN BIG GRAIN 1-LIKE A-RELATED"/>
    <property type="match status" value="1"/>
</dbReference>
<feature type="region of interest" description="Disordered" evidence="7">
    <location>
        <begin position="110"/>
        <end position="191"/>
    </location>
</feature>
<evidence type="ECO:0000256" key="5">
    <source>
        <dbReference type="ARBA" id="ARBA00023136"/>
    </source>
</evidence>
<organism evidence="8">
    <name type="scientific">Nymphaea colorata</name>
    <name type="common">pocket water lily</name>
    <dbReference type="NCBI Taxonomy" id="210225"/>
    <lineage>
        <taxon>Eukaryota</taxon>
        <taxon>Viridiplantae</taxon>
        <taxon>Streptophyta</taxon>
        <taxon>Embryophyta</taxon>
        <taxon>Tracheophyta</taxon>
        <taxon>Spermatophyta</taxon>
        <taxon>Magnoliopsida</taxon>
        <taxon>Nymphaeales</taxon>
        <taxon>Nymphaeaceae</taxon>
        <taxon>Nymphaea</taxon>
    </lineage>
</organism>
<accession>A0A5K1FV06</accession>
<dbReference type="Gramene" id="NC8G0214440.1">
    <property type="protein sequence ID" value="NC8G0214440.1:cds"/>
    <property type="gene ID" value="NC8G0214440"/>
</dbReference>
<evidence type="ECO:0000313" key="8">
    <source>
        <dbReference type="EMBL" id="VVW68495.1"/>
    </source>
</evidence>
<feature type="region of interest" description="Disordered" evidence="7">
    <location>
        <begin position="75"/>
        <end position="94"/>
    </location>
</feature>
<gene>
    <name evidence="8" type="ORF">NYM_LOCUS25368</name>
</gene>
<dbReference type="GO" id="GO:0005886">
    <property type="term" value="C:plasma membrane"/>
    <property type="evidence" value="ECO:0007669"/>
    <property type="project" value="UniProtKB-SubCell"/>
</dbReference>
<comment type="similarity">
    <text evidence="2">Belongs to the BIG GRAIN 1 (BG1) plant protein family.</text>
</comment>
<feature type="region of interest" description="Disordered" evidence="7">
    <location>
        <begin position="227"/>
        <end position="294"/>
    </location>
</feature>
<keyword evidence="3" id="KW-0813">Transport</keyword>
<keyword evidence="5" id="KW-0472">Membrane</keyword>
<feature type="compositionally biased region" description="Low complexity" evidence="7">
    <location>
        <begin position="261"/>
        <end position="278"/>
    </location>
</feature>
<dbReference type="InterPro" id="IPR039621">
    <property type="entry name" value="BG1-like"/>
</dbReference>
<dbReference type="AlphaFoldDB" id="A0A5K1FV06"/>
<name>A0A5K1FV06_9MAGN</name>
<evidence type="ECO:0008006" key="9">
    <source>
        <dbReference type="Google" id="ProtNLM"/>
    </source>
</evidence>
<dbReference type="PANTHER" id="PTHR33541:SF28">
    <property type="entry name" value="PROTEIN BIG GRAIN 1-LIKE A"/>
    <property type="match status" value="1"/>
</dbReference>
<evidence type="ECO:0000256" key="2">
    <source>
        <dbReference type="ARBA" id="ARBA00010067"/>
    </source>
</evidence>
<proteinExistence type="inferred from homology"/>
<evidence type="ECO:0000256" key="6">
    <source>
        <dbReference type="ARBA" id="ARBA00023294"/>
    </source>
</evidence>
<evidence type="ECO:0000256" key="7">
    <source>
        <dbReference type="SAM" id="MobiDB-lite"/>
    </source>
</evidence>
<keyword evidence="6" id="KW-0927">Auxin signaling pathway</keyword>
<reference evidence="8" key="1">
    <citation type="submission" date="2019-09" db="EMBL/GenBank/DDBJ databases">
        <authorList>
            <person name="Zhang L."/>
        </authorList>
    </citation>
    <scope>NUCLEOTIDE SEQUENCE</scope>
</reference>
<feature type="compositionally biased region" description="Basic and acidic residues" evidence="7">
    <location>
        <begin position="140"/>
        <end position="156"/>
    </location>
</feature>
<evidence type="ECO:0000256" key="4">
    <source>
        <dbReference type="ARBA" id="ARBA00022475"/>
    </source>
</evidence>
<comment type="subcellular location">
    <subcellularLocation>
        <location evidence="1">Cell membrane</location>
    </subcellularLocation>
</comment>
<protein>
    <recommendedName>
        <fullName evidence="9">Protein BIG GRAIN 1-like B</fullName>
    </recommendedName>
</protein>
<keyword evidence="4" id="KW-1003">Cell membrane</keyword>
<feature type="compositionally biased region" description="Basic and acidic residues" evidence="7">
    <location>
        <begin position="178"/>
        <end position="189"/>
    </location>
</feature>
<feature type="compositionally biased region" description="Low complexity" evidence="7">
    <location>
        <begin position="110"/>
        <end position="136"/>
    </location>
</feature>